<dbReference type="AlphaFoldDB" id="A0A5P9Q6X6"/>
<keyword evidence="5 9" id="KW-0812">Transmembrane</keyword>
<protein>
    <recommendedName>
        <fullName evidence="8">Autoinducer 2 import system permease protein LsrD</fullName>
    </recommendedName>
</protein>
<evidence type="ECO:0000256" key="4">
    <source>
        <dbReference type="ARBA" id="ARBA00022519"/>
    </source>
</evidence>
<dbReference type="RefSeq" id="WP_036953506.1">
    <property type="nucleotide sequence ID" value="NZ_BAABIH010000029.1"/>
</dbReference>
<evidence type="ECO:0000313" key="11">
    <source>
        <dbReference type="Proteomes" id="UP000326702"/>
    </source>
</evidence>
<evidence type="ECO:0000256" key="3">
    <source>
        <dbReference type="ARBA" id="ARBA00022475"/>
    </source>
</evidence>
<feature type="transmembrane region" description="Helical" evidence="9">
    <location>
        <begin position="289"/>
        <end position="311"/>
    </location>
</feature>
<gene>
    <name evidence="10" type="ORF">KDY119_00658</name>
</gene>
<keyword evidence="4" id="KW-0997">Cell inner membrane</keyword>
<proteinExistence type="predicted"/>
<dbReference type="PANTHER" id="PTHR32196">
    <property type="entry name" value="ABC TRANSPORTER PERMEASE PROTEIN YPHD-RELATED-RELATED"/>
    <property type="match status" value="1"/>
</dbReference>
<dbReference type="CDD" id="cd06579">
    <property type="entry name" value="TM_PBP1_transp_AraH_like"/>
    <property type="match status" value="1"/>
</dbReference>
<accession>A0A5P9Q6X6</accession>
<dbReference type="OrthoDB" id="7947581at2"/>
<reference evidence="10 11" key="1">
    <citation type="submission" date="2019-10" db="EMBL/GenBank/DDBJ databases">
        <title>Genome sequence of Luteimicrobium xylanilyticum HY-24.</title>
        <authorList>
            <person name="Kim D.Y."/>
            <person name="Park H.-Y."/>
        </authorList>
    </citation>
    <scope>NUCLEOTIDE SEQUENCE [LARGE SCALE GENOMIC DNA]</scope>
    <source>
        <strain evidence="10 11">HY-24</strain>
    </source>
</reference>
<evidence type="ECO:0000256" key="9">
    <source>
        <dbReference type="SAM" id="Phobius"/>
    </source>
</evidence>
<keyword evidence="7 9" id="KW-0472">Membrane</keyword>
<organism evidence="10 11">
    <name type="scientific">Luteimicrobium xylanilyticum</name>
    <dbReference type="NCBI Taxonomy" id="1133546"/>
    <lineage>
        <taxon>Bacteria</taxon>
        <taxon>Bacillati</taxon>
        <taxon>Actinomycetota</taxon>
        <taxon>Actinomycetes</taxon>
        <taxon>Micrococcales</taxon>
        <taxon>Luteimicrobium</taxon>
    </lineage>
</organism>
<feature type="transmembrane region" description="Helical" evidence="9">
    <location>
        <begin position="317"/>
        <end position="335"/>
    </location>
</feature>
<feature type="transmembrane region" description="Helical" evidence="9">
    <location>
        <begin position="184"/>
        <end position="203"/>
    </location>
</feature>
<dbReference type="KEGG" id="lxl:KDY119_00658"/>
<dbReference type="GO" id="GO:0022857">
    <property type="term" value="F:transmembrane transporter activity"/>
    <property type="evidence" value="ECO:0007669"/>
    <property type="project" value="InterPro"/>
</dbReference>
<feature type="transmembrane region" description="Helical" evidence="9">
    <location>
        <begin position="64"/>
        <end position="83"/>
    </location>
</feature>
<sequence>MTSTATAAVVPPSTGVRYQNHAAPLWRRLLFRSETILLAALVVVILVSSAFVPNFAEPFTYSSMLLNIAPILLLVLPVTLIVVTGEIDLSVGSVLGLSSAVFGLATQAGLPVGVGATLGVLAGTAVGLLNGVLVTVVGLPSIAVTIGTLSLFRGVAVGMLGTTSITTFSPSLTDAANALVGSSPIPVAVVGIGILAVLFGYLLHFTPFGRGLYAIGLSPEMASFSGVRSNRSKCVLFVMSGFVAGLAGIYYTLQYDNAIGSNGYGMELQVVTGIILGGVSFWGGRGTLVGALIGSVLIGVLAKALQLGGIGSDGTNVVTGVVLILSVGIGSLARIRTRRRRPKTSEAA</sequence>
<evidence type="ECO:0000256" key="5">
    <source>
        <dbReference type="ARBA" id="ARBA00022692"/>
    </source>
</evidence>
<keyword evidence="6 9" id="KW-1133">Transmembrane helix</keyword>
<evidence type="ECO:0000256" key="1">
    <source>
        <dbReference type="ARBA" id="ARBA00004651"/>
    </source>
</evidence>
<keyword evidence="2" id="KW-0813">Transport</keyword>
<evidence type="ECO:0000256" key="6">
    <source>
        <dbReference type="ARBA" id="ARBA00022989"/>
    </source>
</evidence>
<evidence type="ECO:0000313" key="10">
    <source>
        <dbReference type="EMBL" id="QFU97164.1"/>
    </source>
</evidence>
<dbReference type="EMBL" id="CP045529">
    <property type="protein sequence ID" value="QFU97164.1"/>
    <property type="molecule type" value="Genomic_DNA"/>
</dbReference>
<dbReference type="Pfam" id="PF02653">
    <property type="entry name" value="BPD_transp_2"/>
    <property type="match status" value="1"/>
</dbReference>
<dbReference type="GO" id="GO:0005886">
    <property type="term" value="C:plasma membrane"/>
    <property type="evidence" value="ECO:0007669"/>
    <property type="project" value="UniProtKB-SubCell"/>
</dbReference>
<dbReference type="PANTHER" id="PTHR32196:SF71">
    <property type="entry name" value="AUTOINDUCER 2 IMPORT SYSTEM PERMEASE PROTEIN LSRD"/>
    <property type="match status" value="1"/>
</dbReference>
<evidence type="ECO:0000256" key="2">
    <source>
        <dbReference type="ARBA" id="ARBA00022448"/>
    </source>
</evidence>
<comment type="subcellular location">
    <subcellularLocation>
        <location evidence="1">Cell membrane</location>
        <topology evidence="1">Multi-pass membrane protein</topology>
    </subcellularLocation>
</comment>
<keyword evidence="11" id="KW-1185">Reference proteome</keyword>
<feature type="transmembrane region" description="Helical" evidence="9">
    <location>
        <begin position="35"/>
        <end position="52"/>
    </location>
</feature>
<evidence type="ECO:0000256" key="8">
    <source>
        <dbReference type="ARBA" id="ARBA00039381"/>
    </source>
</evidence>
<feature type="transmembrane region" description="Helical" evidence="9">
    <location>
        <begin position="90"/>
        <end position="110"/>
    </location>
</feature>
<feature type="transmembrane region" description="Helical" evidence="9">
    <location>
        <begin position="151"/>
        <end position="172"/>
    </location>
</feature>
<name>A0A5P9Q6X6_9MICO</name>
<keyword evidence="3" id="KW-1003">Cell membrane</keyword>
<evidence type="ECO:0000256" key="7">
    <source>
        <dbReference type="ARBA" id="ARBA00023136"/>
    </source>
</evidence>
<dbReference type="Proteomes" id="UP000326702">
    <property type="component" value="Chromosome"/>
</dbReference>
<feature type="transmembrane region" description="Helical" evidence="9">
    <location>
        <begin position="264"/>
        <end position="282"/>
    </location>
</feature>
<feature type="transmembrane region" description="Helical" evidence="9">
    <location>
        <begin position="234"/>
        <end position="252"/>
    </location>
</feature>
<feature type="transmembrane region" description="Helical" evidence="9">
    <location>
        <begin position="116"/>
        <end position="139"/>
    </location>
</feature>
<dbReference type="InterPro" id="IPR001851">
    <property type="entry name" value="ABC_transp_permease"/>
</dbReference>